<comment type="cofactor">
    <cofactor evidence="1">
        <name>dipyrromethane</name>
        <dbReference type="ChEBI" id="CHEBI:60342"/>
    </cofactor>
</comment>
<dbReference type="Pfam" id="PF03900">
    <property type="entry name" value="Porphobil_deamC"/>
    <property type="match status" value="1"/>
</dbReference>
<sequence>MTSAMPASRTIRLGTRASALATAQSGMIARTLEEAAAAAGERVGVELVPVRTQGDVDPSSLARLGGVGAFAAALRMALLDGHCDLAVHSFKDLPTAPVDGLRVWAVPRREDPFDALCARNGWGLDDLPRGARVGTGSPRRAAQLLLRRPDLRIVDIRGNVPTRLSRVLGAGVWPDGPLGARQPDLDGVVLAMAGLNRLGLTAHVTEAFDEDVMLPAAAQGALAVEARIDADPLLTSLLTTLDHAATRAEAVAERAVMGGLEAGCAAPVGALARADERGLVLDAAVISVRGTEAVRSRLRATDLGDAEALGHRVASELLAQGAGGIADLRATKPHRSEAGQ</sequence>
<comment type="function">
    <text evidence="2">Tetrapolymerization of the monopyrrole PBG into the hydroxymethylbilane pre-uroporphyrinogen in several discrete steps.</text>
</comment>
<keyword evidence="13" id="KW-1185">Reference proteome</keyword>
<organism evidence="12 13">
    <name type="scientific">Actinomyces marmotae</name>
    <dbReference type="NCBI Taxonomy" id="2737173"/>
    <lineage>
        <taxon>Bacteria</taxon>
        <taxon>Bacillati</taxon>
        <taxon>Actinomycetota</taxon>
        <taxon>Actinomycetes</taxon>
        <taxon>Actinomycetales</taxon>
        <taxon>Actinomycetaceae</taxon>
        <taxon>Actinomyces</taxon>
    </lineage>
</organism>
<dbReference type="KEGG" id="amam:HPC72_00525"/>
<name>A0A6M8AYN0_9ACTO</name>
<evidence type="ECO:0000259" key="10">
    <source>
        <dbReference type="Pfam" id="PF01379"/>
    </source>
</evidence>
<dbReference type="GO" id="GO:0005737">
    <property type="term" value="C:cytoplasm"/>
    <property type="evidence" value="ECO:0007669"/>
    <property type="project" value="UniProtKB-UniRule"/>
</dbReference>
<dbReference type="GO" id="GO:0004418">
    <property type="term" value="F:hydroxymethylbilane synthase activity"/>
    <property type="evidence" value="ECO:0007669"/>
    <property type="project" value="UniProtKB-UniRule"/>
</dbReference>
<dbReference type="SUPFAM" id="SSF54782">
    <property type="entry name" value="Porphobilinogen deaminase (hydroxymethylbilane synthase), C-terminal domain"/>
    <property type="match status" value="1"/>
</dbReference>
<evidence type="ECO:0000256" key="7">
    <source>
        <dbReference type="ARBA" id="ARBA00023244"/>
    </source>
</evidence>
<evidence type="ECO:0000313" key="12">
    <source>
        <dbReference type="EMBL" id="QKD78948.1"/>
    </source>
</evidence>
<dbReference type="FunFam" id="3.40.190.10:FF:000005">
    <property type="entry name" value="Porphobilinogen deaminase"/>
    <property type="match status" value="1"/>
</dbReference>
<comment type="similarity">
    <text evidence="3">Belongs to the HMBS family.</text>
</comment>
<comment type="subunit">
    <text evidence="4">Monomer.</text>
</comment>
<dbReference type="Pfam" id="PF01379">
    <property type="entry name" value="Porphobil_deam"/>
    <property type="match status" value="1"/>
</dbReference>
<accession>A0A6M8AYN0</accession>
<feature type="domain" description="Porphobilinogen deaminase C-terminal" evidence="11">
    <location>
        <begin position="249"/>
        <end position="318"/>
    </location>
</feature>
<dbReference type="EMBL" id="CP053642">
    <property type="protein sequence ID" value="QKD78948.1"/>
    <property type="molecule type" value="Genomic_DNA"/>
</dbReference>
<feature type="domain" description="Porphobilinogen deaminase N-terminal" evidence="10">
    <location>
        <begin position="11"/>
        <end position="230"/>
    </location>
</feature>
<dbReference type="PRINTS" id="PR00151">
    <property type="entry name" value="PORPHBDMNASE"/>
</dbReference>
<evidence type="ECO:0000256" key="1">
    <source>
        <dbReference type="ARBA" id="ARBA00001916"/>
    </source>
</evidence>
<evidence type="ECO:0000256" key="9">
    <source>
        <dbReference type="NCBIfam" id="TIGR00212"/>
    </source>
</evidence>
<dbReference type="InterPro" id="IPR036803">
    <property type="entry name" value="Porphobilinogen_deaminase_C_sf"/>
</dbReference>
<dbReference type="Proteomes" id="UP000504752">
    <property type="component" value="Chromosome"/>
</dbReference>
<evidence type="ECO:0000313" key="13">
    <source>
        <dbReference type="Proteomes" id="UP000504752"/>
    </source>
</evidence>
<dbReference type="PROSITE" id="PS00533">
    <property type="entry name" value="PORPHOBILINOGEN_DEAM"/>
    <property type="match status" value="1"/>
</dbReference>
<dbReference type="PANTHER" id="PTHR11557:SF0">
    <property type="entry name" value="PORPHOBILINOGEN DEAMINASE"/>
    <property type="match status" value="1"/>
</dbReference>
<dbReference type="InterPro" id="IPR022419">
    <property type="entry name" value="Porphobilin_deaminase_cofac_BS"/>
</dbReference>
<dbReference type="Gene3D" id="3.30.160.40">
    <property type="entry name" value="Porphobilinogen deaminase, C-terminal domain"/>
    <property type="match status" value="1"/>
</dbReference>
<dbReference type="PIRSF" id="PIRSF001438">
    <property type="entry name" value="4pyrrol_synth_OHMeBilane_synth"/>
    <property type="match status" value="1"/>
</dbReference>
<evidence type="ECO:0000256" key="2">
    <source>
        <dbReference type="ARBA" id="ARBA00002869"/>
    </source>
</evidence>
<dbReference type="NCBIfam" id="TIGR00212">
    <property type="entry name" value="hemC"/>
    <property type="match status" value="1"/>
</dbReference>
<evidence type="ECO:0000256" key="8">
    <source>
        <dbReference type="ARBA" id="ARBA00048169"/>
    </source>
</evidence>
<dbReference type="RefSeq" id="WP_159524635.1">
    <property type="nucleotide sequence ID" value="NZ_CP053642.1"/>
</dbReference>
<keyword evidence="7" id="KW-0627">Porphyrin biosynthesis</keyword>
<evidence type="ECO:0000259" key="11">
    <source>
        <dbReference type="Pfam" id="PF03900"/>
    </source>
</evidence>
<protein>
    <recommendedName>
        <fullName evidence="5 9">Hydroxymethylbilane synthase</fullName>
        <ecNumber evidence="5 9">2.5.1.61</ecNumber>
    </recommendedName>
</protein>
<dbReference type="PANTHER" id="PTHR11557">
    <property type="entry name" value="PORPHOBILINOGEN DEAMINASE"/>
    <property type="match status" value="1"/>
</dbReference>
<reference evidence="12 13" key="1">
    <citation type="submission" date="2020-05" db="EMBL/GenBank/DDBJ databases">
        <title>Actinomyces sp. zg-325.</title>
        <authorList>
            <person name="Yang C."/>
        </authorList>
    </citation>
    <scope>NUCLEOTIDE SEQUENCE [LARGE SCALE GENOMIC DNA]</scope>
    <source>
        <strain evidence="13">zg-325</strain>
    </source>
</reference>
<proteinExistence type="inferred from homology"/>
<comment type="catalytic activity">
    <reaction evidence="8">
        <text>4 porphobilinogen + H2O = hydroxymethylbilane + 4 NH4(+)</text>
        <dbReference type="Rhea" id="RHEA:13185"/>
        <dbReference type="ChEBI" id="CHEBI:15377"/>
        <dbReference type="ChEBI" id="CHEBI:28938"/>
        <dbReference type="ChEBI" id="CHEBI:57845"/>
        <dbReference type="ChEBI" id="CHEBI:58126"/>
        <dbReference type="EC" id="2.5.1.61"/>
    </reaction>
</comment>
<evidence type="ECO:0000256" key="4">
    <source>
        <dbReference type="ARBA" id="ARBA00011245"/>
    </source>
</evidence>
<dbReference type="Gene3D" id="3.40.190.10">
    <property type="entry name" value="Periplasmic binding protein-like II"/>
    <property type="match status" value="2"/>
</dbReference>
<keyword evidence="6 12" id="KW-0808">Transferase</keyword>
<evidence type="ECO:0000256" key="6">
    <source>
        <dbReference type="ARBA" id="ARBA00022679"/>
    </source>
</evidence>
<dbReference type="AlphaFoldDB" id="A0A6M8AYN0"/>
<gene>
    <name evidence="12" type="primary">hemC</name>
    <name evidence="12" type="ORF">HPC72_00525</name>
</gene>
<evidence type="ECO:0000256" key="5">
    <source>
        <dbReference type="ARBA" id="ARBA00012655"/>
    </source>
</evidence>
<dbReference type="InterPro" id="IPR022417">
    <property type="entry name" value="Porphobilin_deaminase_N"/>
</dbReference>
<dbReference type="SUPFAM" id="SSF53850">
    <property type="entry name" value="Periplasmic binding protein-like II"/>
    <property type="match status" value="1"/>
</dbReference>
<evidence type="ECO:0000256" key="3">
    <source>
        <dbReference type="ARBA" id="ARBA00005638"/>
    </source>
</evidence>
<dbReference type="EC" id="2.5.1.61" evidence="5 9"/>
<dbReference type="InterPro" id="IPR022418">
    <property type="entry name" value="Porphobilinogen_deaminase_C"/>
</dbReference>
<dbReference type="GO" id="GO:0006783">
    <property type="term" value="P:heme biosynthetic process"/>
    <property type="evidence" value="ECO:0007669"/>
    <property type="project" value="TreeGrafter"/>
</dbReference>
<dbReference type="InterPro" id="IPR000860">
    <property type="entry name" value="HemC"/>
</dbReference>